<accession>A0A2J8QHL4</accession>
<sequence>MRPGWSHLPLCPTLQDAVLGHFLSHLGRRHL</sequence>
<name>A0A2J8QHL4_PANTR</name>
<organism evidence="1 2">
    <name type="scientific">Pan troglodytes</name>
    <name type="common">Chimpanzee</name>
    <dbReference type="NCBI Taxonomy" id="9598"/>
    <lineage>
        <taxon>Eukaryota</taxon>
        <taxon>Metazoa</taxon>
        <taxon>Chordata</taxon>
        <taxon>Craniata</taxon>
        <taxon>Vertebrata</taxon>
        <taxon>Euteleostomi</taxon>
        <taxon>Mammalia</taxon>
        <taxon>Eutheria</taxon>
        <taxon>Euarchontoglires</taxon>
        <taxon>Primates</taxon>
        <taxon>Haplorrhini</taxon>
        <taxon>Catarrhini</taxon>
        <taxon>Hominidae</taxon>
        <taxon>Pan</taxon>
    </lineage>
</organism>
<evidence type="ECO:0000313" key="1">
    <source>
        <dbReference type="EMBL" id="PNI95747.1"/>
    </source>
</evidence>
<evidence type="ECO:0000313" key="2">
    <source>
        <dbReference type="Proteomes" id="UP000236370"/>
    </source>
</evidence>
<gene>
    <name evidence="1" type="ORF">CK820_G0030214</name>
</gene>
<proteinExistence type="predicted"/>
<comment type="caution">
    <text evidence="1">The sequence shown here is derived from an EMBL/GenBank/DDBJ whole genome shotgun (WGS) entry which is preliminary data.</text>
</comment>
<dbReference type="Proteomes" id="UP000236370">
    <property type="component" value="Unassembled WGS sequence"/>
</dbReference>
<dbReference type="EMBL" id="NBAG03000037">
    <property type="protein sequence ID" value="PNI95747.1"/>
    <property type="molecule type" value="Genomic_DNA"/>
</dbReference>
<reference evidence="1 2" key="1">
    <citation type="submission" date="2017-12" db="EMBL/GenBank/DDBJ databases">
        <title>High-resolution comparative analysis of great ape genomes.</title>
        <authorList>
            <person name="Pollen A."/>
            <person name="Hastie A."/>
            <person name="Hormozdiari F."/>
            <person name="Dougherty M."/>
            <person name="Liu R."/>
            <person name="Chaisson M."/>
            <person name="Hoppe E."/>
            <person name="Hill C."/>
            <person name="Pang A."/>
            <person name="Hillier L."/>
            <person name="Baker C."/>
            <person name="Armstrong J."/>
            <person name="Shendure J."/>
            <person name="Paten B."/>
            <person name="Wilson R."/>
            <person name="Chao H."/>
            <person name="Schneider V."/>
            <person name="Ventura M."/>
            <person name="Kronenberg Z."/>
            <person name="Murali S."/>
            <person name="Gordon D."/>
            <person name="Cantsilieris S."/>
            <person name="Munson K."/>
            <person name="Nelson B."/>
            <person name="Raja A."/>
            <person name="Underwood J."/>
            <person name="Diekhans M."/>
            <person name="Fiddes I."/>
            <person name="Haussler D."/>
            <person name="Eichler E."/>
        </authorList>
    </citation>
    <scope>NUCLEOTIDE SEQUENCE [LARGE SCALE GENOMIC DNA]</scope>
    <source>
        <strain evidence="1">Yerkes chimp pedigree #C0471</strain>
    </source>
</reference>
<protein>
    <submittedName>
        <fullName evidence="1">TMEM147 isoform 2</fullName>
    </submittedName>
</protein>
<dbReference type="AlphaFoldDB" id="A0A2J8QHL4"/>